<proteinExistence type="predicted"/>
<gene>
    <name evidence="2" type="ORF">EVJ58_g8495</name>
</gene>
<organism evidence="2 3">
    <name type="scientific">Rhodofomes roseus</name>
    <dbReference type="NCBI Taxonomy" id="34475"/>
    <lineage>
        <taxon>Eukaryota</taxon>
        <taxon>Fungi</taxon>
        <taxon>Dikarya</taxon>
        <taxon>Basidiomycota</taxon>
        <taxon>Agaricomycotina</taxon>
        <taxon>Agaricomycetes</taxon>
        <taxon>Polyporales</taxon>
        <taxon>Rhodofomes</taxon>
    </lineage>
</organism>
<comment type="caution">
    <text evidence="2">The sequence shown here is derived from an EMBL/GenBank/DDBJ whole genome shotgun (WGS) entry which is preliminary data.</text>
</comment>
<protein>
    <submittedName>
        <fullName evidence="2">Uncharacterized protein</fullName>
    </submittedName>
</protein>
<dbReference type="EMBL" id="SEKV01000631">
    <property type="protein sequence ID" value="TFY55048.1"/>
    <property type="molecule type" value="Genomic_DNA"/>
</dbReference>
<sequence>MASRKQQKKSGKLTAAAGATRAPTRAATGVSAPPAPAAAVSDQLEDSGKTIDIDPLDWDACQLRRNSCSYCSQTSYPYFYI</sequence>
<evidence type="ECO:0000313" key="2">
    <source>
        <dbReference type="EMBL" id="TFY55048.1"/>
    </source>
</evidence>
<dbReference type="AlphaFoldDB" id="A0A4Y9XZD5"/>
<dbReference type="Proteomes" id="UP000298390">
    <property type="component" value="Unassembled WGS sequence"/>
</dbReference>
<feature type="compositionally biased region" description="Basic residues" evidence="1">
    <location>
        <begin position="1"/>
        <end position="11"/>
    </location>
</feature>
<feature type="compositionally biased region" description="Low complexity" evidence="1">
    <location>
        <begin position="14"/>
        <end position="29"/>
    </location>
</feature>
<evidence type="ECO:0000256" key="1">
    <source>
        <dbReference type="SAM" id="MobiDB-lite"/>
    </source>
</evidence>
<feature type="region of interest" description="Disordered" evidence="1">
    <location>
        <begin position="1"/>
        <end position="44"/>
    </location>
</feature>
<reference evidence="2 3" key="1">
    <citation type="submission" date="2019-01" db="EMBL/GenBank/DDBJ databases">
        <title>Genome sequencing of the rare red list fungi Fomitopsis rosea.</title>
        <authorList>
            <person name="Buettner E."/>
            <person name="Kellner H."/>
        </authorList>
    </citation>
    <scope>NUCLEOTIDE SEQUENCE [LARGE SCALE GENOMIC DNA]</scope>
    <source>
        <strain evidence="2 3">DSM 105464</strain>
    </source>
</reference>
<evidence type="ECO:0000313" key="3">
    <source>
        <dbReference type="Proteomes" id="UP000298390"/>
    </source>
</evidence>
<accession>A0A4Y9XZD5</accession>
<name>A0A4Y9XZD5_9APHY</name>